<gene>
    <name evidence="2" type="ORF">GE061_008372</name>
</gene>
<evidence type="ECO:0000313" key="3">
    <source>
        <dbReference type="Proteomes" id="UP000466442"/>
    </source>
</evidence>
<feature type="compositionally biased region" description="Pro residues" evidence="1">
    <location>
        <begin position="33"/>
        <end position="44"/>
    </location>
</feature>
<feature type="region of interest" description="Disordered" evidence="1">
    <location>
        <begin position="1"/>
        <end position="47"/>
    </location>
</feature>
<organism evidence="2 3">
    <name type="scientific">Apolygus lucorum</name>
    <name type="common">Small green plant bug</name>
    <name type="synonym">Lygocoris lucorum</name>
    <dbReference type="NCBI Taxonomy" id="248454"/>
    <lineage>
        <taxon>Eukaryota</taxon>
        <taxon>Metazoa</taxon>
        <taxon>Ecdysozoa</taxon>
        <taxon>Arthropoda</taxon>
        <taxon>Hexapoda</taxon>
        <taxon>Insecta</taxon>
        <taxon>Pterygota</taxon>
        <taxon>Neoptera</taxon>
        <taxon>Paraneoptera</taxon>
        <taxon>Hemiptera</taxon>
        <taxon>Heteroptera</taxon>
        <taxon>Panheteroptera</taxon>
        <taxon>Cimicomorpha</taxon>
        <taxon>Miridae</taxon>
        <taxon>Mirini</taxon>
        <taxon>Apolygus</taxon>
    </lineage>
</organism>
<dbReference type="EMBL" id="WIXP02000016">
    <property type="protein sequence ID" value="KAF6198620.1"/>
    <property type="molecule type" value="Genomic_DNA"/>
</dbReference>
<dbReference type="AlphaFoldDB" id="A0A6A4IS65"/>
<comment type="caution">
    <text evidence="2">The sequence shown here is derived from an EMBL/GenBank/DDBJ whole genome shotgun (WGS) entry which is preliminary data.</text>
</comment>
<proteinExistence type="predicted"/>
<dbReference type="Proteomes" id="UP000466442">
    <property type="component" value="Linkage Group LG16"/>
</dbReference>
<feature type="compositionally biased region" description="Acidic residues" evidence="1">
    <location>
        <begin position="9"/>
        <end position="29"/>
    </location>
</feature>
<sequence length="116" mass="13138">MSCSRDELESSEDEEEDDETEEESEEEEEFSLRPPPLPTHPPLKPLETQIVIDDPLELELTDDLYEELGLLQEVVESSSMSSDCELDVPLLDIQPAKKLRLCLISPPTVRQTVTLV</sequence>
<protein>
    <submittedName>
        <fullName evidence="2">Uncharacterized protein</fullName>
    </submittedName>
</protein>
<accession>A0A6A4IS65</accession>
<reference evidence="2" key="1">
    <citation type="journal article" date="2021" name="Mol. Ecol. Resour.">
        <title>Apolygus lucorum genome provides insights into omnivorousness and mesophyll feeding.</title>
        <authorList>
            <person name="Liu Y."/>
            <person name="Liu H."/>
            <person name="Wang H."/>
            <person name="Huang T."/>
            <person name="Liu B."/>
            <person name="Yang B."/>
            <person name="Yin L."/>
            <person name="Li B."/>
            <person name="Zhang Y."/>
            <person name="Zhang S."/>
            <person name="Jiang F."/>
            <person name="Zhang X."/>
            <person name="Ren Y."/>
            <person name="Wang B."/>
            <person name="Wang S."/>
            <person name="Lu Y."/>
            <person name="Wu K."/>
            <person name="Fan W."/>
            <person name="Wang G."/>
        </authorList>
    </citation>
    <scope>NUCLEOTIDE SEQUENCE</scope>
    <source>
        <strain evidence="2">12Hb</strain>
    </source>
</reference>
<evidence type="ECO:0000256" key="1">
    <source>
        <dbReference type="SAM" id="MobiDB-lite"/>
    </source>
</evidence>
<evidence type="ECO:0000313" key="2">
    <source>
        <dbReference type="EMBL" id="KAF6198620.1"/>
    </source>
</evidence>
<name>A0A6A4IS65_APOLU</name>
<keyword evidence="3" id="KW-1185">Reference proteome</keyword>